<accession>N9FI05</accession>
<feature type="region of interest" description="Disordered" evidence="1">
    <location>
        <begin position="581"/>
        <end position="600"/>
    </location>
</feature>
<organism evidence="3 4">
    <name type="scientific">Acinetobacter beijerinckii CIP 110307</name>
    <dbReference type="NCBI Taxonomy" id="1217648"/>
    <lineage>
        <taxon>Bacteria</taxon>
        <taxon>Pseudomonadati</taxon>
        <taxon>Pseudomonadota</taxon>
        <taxon>Gammaproteobacteria</taxon>
        <taxon>Moraxellales</taxon>
        <taxon>Moraxellaceae</taxon>
        <taxon>Acinetobacter</taxon>
    </lineage>
</organism>
<dbReference type="RefSeq" id="WP_005062013.1">
    <property type="nucleotide sequence ID" value="NZ_KB849766.1"/>
</dbReference>
<evidence type="ECO:0000313" key="3">
    <source>
        <dbReference type="EMBL" id="ENW04521.1"/>
    </source>
</evidence>
<evidence type="ECO:0000256" key="1">
    <source>
        <dbReference type="SAM" id="MobiDB-lite"/>
    </source>
</evidence>
<evidence type="ECO:0000259" key="2">
    <source>
        <dbReference type="Pfam" id="PF13672"/>
    </source>
</evidence>
<reference evidence="3 4" key="1">
    <citation type="submission" date="2013-02" db="EMBL/GenBank/DDBJ databases">
        <title>The Genome Sequence of Acinetobacter beijerinckii CIP 110307.</title>
        <authorList>
            <consortium name="The Broad Institute Genome Sequencing Platform"/>
            <consortium name="The Broad Institute Genome Sequencing Center for Infectious Disease"/>
            <person name="Cerqueira G."/>
            <person name="Feldgarden M."/>
            <person name="Courvalin P."/>
            <person name="Perichon B."/>
            <person name="Grillot-Courvalin C."/>
            <person name="Clermont D."/>
            <person name="Rocha E."/>
            <person name="Yoon E.-J."/>
            <person name="Nemec A."/>
            <person name="Walker B."/>
            <person name="Young S.K."/>
            <person name="Zeng Q."/>
            <person name="Gargeya S."/>
            <person name="Fitzgerald M."/>
            <person name="Haas B."/>
            <person name="Abouelleil A."/>
            <person name="Alvarado L."/>
            <person name="Arachchi H.M."/>
            <person name="Berlin A.M."/>
            <person name="Chapman S.B."/>
            <person name="Dewar J."/>
            <person name="Goldberg J."/>
            <person name="Griggs A."/>
            <person name="Gujja S."/>
            <person name="Hansen M."/>
            <person name="Howarth C."/>
            <person name="Imamovic A."/>
            <person name="Larimer J."/>
            <person name="McCowan C."/>
            <person name="Murphy C."/>
            <person name="Neiman D."/>
            <person name="Pearson M."/>
            <person name="Priest M."/>
            <person name="Roberts A."/>
            <person name="Saif S."/>
            <person name="Shea T."/>
            <person name="Sisk P."/>
            <person name="Sykes S."/>
            <person name="Wortman J."/>
            <person name="Nusbaum C."/>
            <person name="Birren B."/>
        </authorList>
    </citation>
    <scope>NUCLEOTIDE SEQUENCE [LARGE SCALE GENOMIC DNA]</scope>
    <source>
        <strain evidence="3 4">CIP 110307</strain>
    </source>
</reference>
<dbReference type="EMBL" id="APQL01000009">
    <property type="protein sequence ID" value="ENW04521.1"/>
    <property type="molecule type" value="Genomic_DNA"/>
</dbReference>
<evidence type="ECO:0000313" key="4">
    <source>
        <dbReference type="Proteomes" id="UP000017670"/>
    </source>
</evidence>
<dbReference type="HOGENOM" id="CLU_027874_2_0_6"/>
<dbReference type="AlphaFoldDB" id="N9FI05"/>
<gene>
    <name evidence="3" type="ORF">F933_02697</name>
</gene>
<dbReference type="STRING" id="262668.GCA_000931715_02929"/>
<dbReference type="SUPFAM" id="SSF81606">
    <property type="entry name" value="PP2C-like"/>
    <property type="match status" value="1"/>
</dbReference>
<name>N9FI05_9GAMM</name>
<dbReference type="Pfam" id="PF13672">
    <property type="entry name" value="PP2C_2"/>
    <property type="match status" value="1"/>
</dbReference>
<dbReference type="PATRIC" id="fig|1217648.3.peg.2622"/>
<dbReference type="InterPro" id="IPR001932">
    <property type="entry name" value="PPM-type_phosphatase-like_dom"/>
</dbReference>
<dbReference type="Gene3D" id="3.60.40.10">
    <property type="entry name" value="PPM-type phosphatase domain"/>
    <property type="match status" value="1"/>
</dbReference>
<comment type="caution">
    <text evidence="3">The sequence shown here is derived from an EMBL/GenBank/DDBJ whole genome shotgun (WGS) entry which is preliminary data.</text>
</comment>
<protein>
    <recommendedName>
        <fullName evidence="2">PPM-type phosphatase domain-containing protein</fullName>
    </recommendedName>
</protein>
<keyword evidence="4" id="KW-1185">Reference proteome</keyword>
<dbReference type="eggNOG" id="COG0631">
    <property type="taxonomic scope" value="Bacteria"/>
</dbReference>
<dbReference type="InterPro" id="IPR036457">
    <property type="entry name" value="PPM-type-like_dom_sf"/>
</dbReference>
<feature type="domain" description="PPM-type phosphatase" evidence="2">
    <location>
        <begin position="312"/>
        <end position="554"/>
    </location>
</feature>
<dbReference type="Proteomes" id="UP000017670">
    <property type="component" value="Unassembled WGS sequence"/>
</dbReference>
<dbReference type="GeneID" id="29857754"/>
<proteinExistence type="predicted"/>
<sequence length="600" mass="68549">MSQVLHPEIQSAFTDLLTQLLQDKTQSPDLSENAEWISQLLKNKRIYNAYYDLAEEIYDASAFQCEQLPYFHQTQLYHILQQGRQAIYLPCPNNLSEFEQPVDSEIEIEKNTVHTDVETRQSDFNQKTELLSLVLDYQLESAVSHEQSLDPQMLATNLQVVLNSAPNKDAPNVSTDIIETVKKMPYFQIPNARVGQIYQAKIQMQHPMQQPVYICADRIEISDDLGLYFNQDMQQLQGTPLQAGEFKLNFQYKINQEQVDWQQGEVTFIVTPDPRSLWQINEPDANEPYQKSHSDSEYIQAENFKIAASSQRGRSHEHAGSFRDDDFLIRQIDNSDWAILIVADGAGSADFSRRGSQLAVQSMGQILLDDLKQRQAHLDQLIAGWQVAEVDQQLQALGQQLQDLFYQAALTAVEAIEHEAHEQQVDVKKFSTTLLAAIVKQQPERTLISSFWIGDGAIAVYSPDKIRLMGKPDGGEFAGQTRFLSRQVVNQFSAHVNIGYFQDCQAILLMTDGISDPRFETDAGLNNLQKWQQLWQEIQPKLQHEKPDQALLEWSKFFSAGHHDDRTLAVLWQDSLQKKVDENDDQKSSELNVHDKPLRG</sequence>